<dbReference type="InterPro" id="IPR003838">
    <property type="entry name" value="ABC3_permease_C"/>
</dbReference>
<feature type="domain" description="MacB-like periplasmic core" evidence="8">
    <location>
        <begin position="406"/>
        <end position="603"/>
    </location>
</feature>
<keyword evidence="5 6" id="KW-0472">Membrane</keyword>
<feature type="transmembrane region" description="Helical" evidence="6">
    <location>
        <begin position="304"/>
        <end position="330"/>
    </location>
</feature>
<evidence type="ECO:0000313" key="9">
    <source>
        <dbReference type="EMBL" id="SFG58081.1"/>
    </source>
</evidence>
<evidence type="ECO:0000259" key="7">
    <source>
        <dbReference type="Pfam" id="PF02687"/>
    </source>
</evidence>
<dbReference type="InterPro" id="IPR050250">
    <property type="entry name" value="Macrolide_Exporter_MacB"/>
</dbReference>
<feature type="domain" description="MacB-like periplasmic core" evidence="8">
    <location>
        <begin position="2"/>
        <end position="217"/>
    </location>
</feature>
<evidence type="ECO:0000259" key="8">
    <source>
        <dbReference type="Pfam" id="PF12704"/>
    </source>
</evidence>
<name>A0A1I2T717_9BACT</name>
<feature type="domain" description="ABC3 transporter permease C-terminal" evidence="7">
    <location>
        <begin position="264"/>
        <end position="377"/>
    </location>
</feature>
<feature type="domain" description="ABC3 transporter permease C-terminal" evidence="7">
    <location>
        <begin position="643"/>
        <end position="755"/>
    </location>
</feature>
<evidence type="ECO:0000256" key="4">
    <source>
        <dbReference type="ARBA" id="ARBA00022989"/>
    </source>
</evidence>
<evidence type="ECO:0000256" key="2">
    <source>
        <dbReference type="ARBA" id="ARBA00022475"/>
    </source>
</evidence>
<dbReference type="EMBL" id="FOPC01000005">
    <property type="protein sequence ID" value="SFG58081.1"/>
    <property type="molecule type" value="Genomic_DNA"/>
</dbReference>
<organism evidence="9 10">
    <name type="scientific">Algoriphagus hitonicola</name>
    <dbReference type="NCBI Taxonomy" id="435880"/>
    <lineage>
        <taxon>Bacteria</taxon>
        <taxon>Pseudomonadati</taxon>
        <taxon>Bacteroidota</taxon>
        <taxon>Cytophagia</taxon>
        <taxon>Cytophagales</taxon>
        <taxon>Cyclobacteriaceae</taxon>
        <taxon>Algoriphagus</taxon>
    </lineage>
</organism>
<evidence type="ECO:0000256" key="1">
    <source>
        <dbReference type="ARBA" id="ARBA00004651"/>
    </source>
</evidence>
<feature type="transmembrane region" description="Helical" evidence="6">
    <location>
        <begin position="723"/>
        <end position="745"/>
    </location>
</feature>
<evidence type="ECO:0000256" key="6">
    <source>
        <dbReference type="SAM" id="Phobius"/>
    </source>
</evidence>
<feature type="transmembrane region" description="Helical" evidence="6">
    <location>
        <begin position="683"/>
        <end position="703"/>
    </location>
</feature>
<feature type="transmembrane region" description="Helical" evidence="6">
    <location>
        <begin position="257"/>
        <end position="279"/>
    </location>
</feature>
<keyword evidence="3 6" id="KW-0812">Transmembrane</keyword>
<feature type="transmembrane region" description="Helical" evidence="6">
    <location>
        <begin position="642"/>
        <end position="663"/>
    </location>
</feature>
<keyword evidence="10" id="KW-1185">Reference proteome</keyword>
<feature type="transmembrane region" description="Helical" evidence="6">
    <location>
        <begin position="394"/>
        <end position="418"/>
    </location>
</feature>
<dbReference type="STRING" id="435880.SAMN04487988_105144"/>
<dbReference type="Pfam" id="PF02687">
    <property type="entry name" value="FtsX"/>
    <property type="match status" value="2"/>
</dbReference>
<dbReference type="GO" id="GO:0005886">
    <property type="term" value="C:plasma membrane"/>
    <property type="evidence" value="ECO:0007669"/>
    <property type="project" value="UniProtKB-SubCell"/>
</dbReference>
<proteinExistence type="predicted"/>
<dbReference type="Pfam" id="PF12704">
    <property type="entry name" value="MacB_PCD"/>
    <property type="match status" value="2"/>
</dbReference>
<dbReference type="PANTHER" id="PTHR30572">
    <property type="entry name" value="MEMBRANE COMPONENT OF TRANSPORTER-RELATED"/>
    <property type="match status" value="1"/>
</dbReference>
<dbReference type="Proteomes" id="UP000199642">
    <property type="component" value="Unassembled WGS sequence"/>
</dbReference>
<dbReference type="PANTHER" id="PTHR30572:SF18">
    <property type="entry name" value="ABC-TYPE MACROLIDE FAMILY EXPORT SYSTEM PERMEASE COMPONENT 2"/>
    <property type="match status" value="1"/>
</dbReference>
<evidence type="ECO:0000313" key="10">
    <source>
        <dbReference type="Proteomes" id="UP000199642"/>
    </source>
</evidence>
<dbReference type="InterPro" id="IPR025857">
    <property type="entry name" value="MacB_PCD"/>
</dbReference>
<keyword evidence="4 6" id="KW-1133">Transmembrane helix</keyword>
<reference evidence="10" key="1">
    <citation type="submission" date="2016-10" db="EMBL/GenBank/DDBJ databases">
        <authorList>
            <person name="Varghese N."/>
            <person name="Submissions S."/>
        </authorList>
    </citation>
    <scope>NUCLEOTIDE SEQUENCE [LARGE SCALE GENOMIC DNA]</scope>
    <source>
        <strain evidence="10">DSM 19315</strain>
    </source>
</reference>
<comment type="subcellular location">
    <subcellularLocation>
        <location evidence="1">Cell membrane</location>
        <topology evidence="1">Multi-pass membrane protein</topology>
    </subcellularLocation>
</comment>
<sequence>MGLALGLTTVILISLWVKDELSINRYHEHSDRIYSVMTNHDNSGGMVTWNLTPAEMPEAMKADLPQVEKSAGVSPFIKGMAFDSGKEKIEAAGFFVDQDYLEIFSHEFIIGNQSKALSGINSIALSESLANALFGSPQNAIGKSLKWQVFDFGNEVEVTGVYRDFGSLDVEKPEFLMAYPFFLQMLGDGAHWDNYNSSTVLLLREGTDIAAFNSQIADFIKERAEGSNVTPFVQLFADTYLYGTYEGGKVAGGRINYVWIFSGIALFILLIACINFMNLSTARSGARAKEIGVKKSMGASRTGIFGQFMVESLVMTFLALVIAILAVYLLQPLFSQVTLKQLSLDMNVEVIFILFGIWVFTSLIVGIYPSLYLSRFKPVQIMQINLKGSLGELIARKGLVVFQFGISMLLIIGVVVIGKQMNYIQNQNLGYDQSHLLKIPSESIPKSQINTVLDQVKAIPGVENASSLTHPLVGLASSTIGLSWDGKNPNEQVKFENITVNMGLIETMDFELVAGRSFSQEYGEEKAKLILNESAVETIGFEEPVGQMVNLWGDDMEIIGVIKDFHFESLKETVKPAFLKYDPGFAQNILVRIQSENQPETIAEVTAIFQNLLGQKPTVSFMDESYQALYLQEQRVSALAEYFGIVAIFLSCLGLFGLAAFTAESRKKEIGVRKVLGESIGGILNLITVDFIKLVAIAILTTLPLGWYFANSWLETYAYQTNLSWWVFVGSGLLLILVALMTVGFQAYKAAASNPVHSLRND</sequence>
<dbReference type="AlphaFoldDB" id="A0A1I2T717"/>
<feature type="transmembrane region" description="Helical" evidence="6">
    <location>
        <begin position="350"/>
        <end position="373"/>
    </location>
</feature>
<evidence type="ECO:0000256" key="3">
    <source>
        <dbReference type="ARBA" id="ARBA00022692"/>
    </source>
</evidence>
<dbReference type="GO" id="GO:0022857">
    <property type="term" value="F:transmembrane transporter activity"/>
    <property type="evidence" value="ECO:0007669"/>
    <property type="project" value="TreeGrafter"/>
</dbReference>
<accession>A0A1I2T717</accession>
<gene>
    <name evidence="9" type="ORF">SAMN04487988_105144</name>
</gene>
<keyword evidence="2" id="KW-1003">Cell membrane</keyword>
<protein>
    <submittedName>
        <fullName evidence="9">FtsX-like permease family protein</fullName>
    </submittedName>
</protein>
<evidence type="ECO:0000256" key="5">
    <source>
        <dbReference type="ARBA" id="ARBA00023136"/>
    </source>
</evidence>